<dbReference type="RefSeq" id="XP_045288229.1">
    <property type="nucleotide sequence ID" value="XM_045431676.1"/>
</dbReference>
<name>C0NM97_AJECG</name>
<proteinExistence type="predicted"/>
<dbReference type="EMBL" id="GG663367">
    <property type="protein sequence ID" value="EEH07748.1"/>
    <property type="molecule type" value="Genomic_DNA"/>
</dbReference>
<protein>
    <submittedName>
        <fullName evidence="1">Uncharacterized protein</fullName>
    </submittedName>
</protein>
<dbReference type="Proteomes" id="UP000001631">
    <property type="component" value="Unassembled WGS sequence"/>
</dbReference>
<organism evidence="1 2">
    <name type="scientific">Ajellomyces capsulatus (strain G186AR / H82 / ATCC MYA-2454 / RMSCC 2432)</name>
    <name type="common">Darling's disease fungus</name>
    <name type="synonym">Histoplasma capsulatum</name>
    <dbReference type="NCBI Taxonomy" id="447093"/>
    <lineage>
        <taxon>Eukaryota</taxon>
        <taxon>Fungi</taxon>
        <taxon>Dikarya</taxon>
        <taxon>Ascomycota</taxon>
        <taxon>Pezizomycotina</taxon>
        <taxon>Eurotiomycetes</taxon>
        <taxon>Eurotiomycetidae</taxon>
        <taxon>Onygenales</taxon>
        <taxon>Ajellomycetaceae</taxon>
        <taxon>Histoplasma</taxon>
    </lineage>
</organism>
<dbReference type="HOGENOM" id="CLU_1695001_0_0_1"/>
<accession>C0NM97</accession>
<evidence type="ECO:0000313" key="1">
    <source>
        <dbReference type="EMBL" id="EEH07748.1"/>
    </source>
</evidence>
<gene>
    <name evidence="1" type="ORF">HCBG_04627</name>
</gene>
<reference evidence="1" key="1">
    <citation type="submission" date="2009-02" db="EMBL/GenBank/DDBJ databases">
        <title>The Genome Sequence of Ajellomyces capsulatus strain G186AR.</title>
        <authorList>
            <consortium name="The Broad Institute Genome Sequencing Platform"/>
            <person name="Champion M."/>
            <person name="Cuomo C."/>
            <person name="Ma L.-J."/>
            <person name="Henn M.R."/>
            <person name="Sil A."/>
            <person name="Goldman B."/>
            <person name="Young S.K."/>
            <person name="Kodira C.D."/>
            <person name="Zeng Q."/>
            <person name="Koehrsen M."/>
            <person name="Alvarado L."/>
            <person name="Berlin A."/>
            <person name="Borenstein D."/>
            <person name="Chen Z."/>
            <person name="Engels R."/>
            <person name="Freedman E."/>
            <person name="Gellesch M."/>
            <person name="Goldberg J."/>
            <person name="Griggs A."/>
            <person name="Gujja S."/>
            <person name="Heiman D."/>
            <person name="Hepburn T."/>
            <person name="Howarth C."/>
            <person name="Jen D."/>
            <person name="Larson L."/>
            <person name="Lewis B."/>
            <person name="Mehta T."/>
            <person name="Park D."/>
            <person name="Pearson M."/>
            <person name="Roberts A."/>
            <person name="Saif S."/>
            <person name="Shea T."/>
            <person name="Shenoy N."/>
            <person name="Sisk P."/>
            <person name="Stolte C."/>
            <person name="Sykes S."/>
            <person name="Walk T."/>
            <person name="White J."/>
            <person name="Yandava C."/>
            <person name="Klein B."/>
            <person name="McEwen J.G."/>
            <person name="Puccia R."/>
            <person name="Goldman G.H."/>
            <person name="Felipe M.S."/>
            <person name="Nino-Vega G."/>
            <person name="San-Blas G."/>
            <person name="Taylor J."/>
            <person name="Mendoza L."/>
            <person name="Galagan J."/>
            <person name="Nusbaum C."/>
            <person name="Birren B."/>
        </authorList>
    </citation>
    <scope>NUCLEOTIDE SEQUENCE</scope>
    <source>
        <strain evidence="1">G186AR</strain>
    </source>
</reference>
<keyword evidence="2" id="KW-1185">Reference proteome</keyword>
<evidence type="ECO:0000313" key="2">
    <source>
        <dbReference type="Proteomes" id="UP000001631"/>
    </source>
</evidence>
<sequence length="155" mass="17499">MQAANASWFAREALVIASARAEPTVGYSRLSFIWEEGIVSDVYMTLRCLVPSLFFGRGESHKNAPEIQGYGYRYECLKRVKPRKATMALGTIIGVATKRNTHIRSTDARSQTYWTPSITVHAIPEAGFSYFQNMTWFSSSFLYFAYLVAEEAEDA</sequence>
<dbReference type="AlphaFoldDB" id="C0NM97"/>
<dbReference type="GeneID" id="69037643"/>
<dbReference type="InParanoid" id="C0NM97"/>